<feature type="compositionally biased region" description="Basic and acidic residues" evidence="2">
    <location>
        <begin position="593"/>
        <end position="615"/>
    </location>
</feature>
<sequence length="625" mass="70038">MQSFKKKFKEWVYSFSTEDHYAEYDPNNIPNFNMGFRSRSHLGKGNGNPSSLHLTGDEEMNIGLDPVDTIDFDDLDNINNTNSIMSGGQEGVSEVLLAWRHIDSWTEEHNPDLNATLGDPVTNNDINQAEEDLEISLPPSVKVSLRIHDGQEDLESMTGTSGLIYGLQLMTLDQIVAMTQAWRNVASNLKRHQNYNNNNNNNIIINNSQSTSLRVSMDNSTDSVNINIATNSSSNDFISNSNSMSTETQRNQFKLPFIPQQKSIPPDSVQPVYAHAQWIPMVTDHAGNHIGVDLAPGPQGICGQVIIFGRDFDSKYVVAKNWGEFLLSFANDLEEGNWWLVEESDDYLAGDGELVFRDKQNGGPIQDYLEVLKKRVILKYKQSLTHDPATTVINTTTANAMAGATPSIQQNNNPQLLQTVAPEPIGIQPTKSSFVQKNINTSKESLKVDDEGDVEAIITEDEDEEQNKTQDSGNIDDDTLAQPKEDFEDNNDRDSEVNNDIKETVKIGNNQDEAIQETAKDNLKDESKDESKDELKDEPKDELKDEPKDQPKDELKDESKDEPKDALMDESKEDNSVEDEGASKEEAEEEGQNDEKLDSIDKEKNEEDQDKKIEDVTNEFENVAL</sequence>
<gene>
    <name evidence="4" type="ORF">RI543_004511</name>
</gene>
<dbReference type="InterPro" id="IPR051873">
    <property type="entry name" value="KNR4/SMI1_regulator"/>
</dbReference>
<dbReference type="SUPFAM" id="SSF160631">
    <property type="entry name" value="SMI1/KNR4-like"/>
    <property type="match status" value="1"/>
</dbReference>
<dbReference type="InterPro" id="IPR018958">
    <property type="entry name" value="Knr4/Smi1-like_dom"/>
</dbReference>
<dbReference type="SMART" id="SM00860">
    <property type="entry name" value="SMI1_KNR4"/>
    <property type="match status" value="1"/>
</dbReference>
<evidence type="ECO:0000259" key="3">
    <source>
        <dbReference type="SMART" id="SM00860"/>
    </source>
</evidence>
<evidence type="ECO:0000256" key="1">
    <source>
        <dbReference type="ARBA" id="ARBA00005303"/>
    </source>
</evidence>
<feature type="domain" description="Knr4/Smi1-like" evidence="3">
    <location>
        <begin position="120"/>
        <end position="328"/>
    </location>
</feature>
<evidence type="ECO:0000313" key="5">
    <source>
        <dbReference type="Proteomes" id="UP001306508"/>
    </source>
</evidence>
<comment type="caution">
    <text evidence="4">The sequence shown here is derived from an EMBL/GenBank/DDBJ whole genome shotgun (WGS) entry which is preliminary data.</text>
</comment>
<dbReference type="Gene3D" id="3.40.1580.10">
    <property type="entry name" value="SMI1/KNR4-like"/>
    <property type="match status" value="1"/>
</dbReference>
<feature type="compositionally biased region" description="Basic and acidic residues" evidence="2">
    <location>
        <begin position="518"/>
        <end position="585"/>
    </location>
</feature>
<evidence type="ECO:0000256" key="2">
    <source>
        <dbReference type="SAM" id="MobiDB-lite"/>
    </source>
</evidence>
<dbReference type="GO" id="GO:0070880">
    <property type="term" value="P:fungal-type cell wall beta-glucan biosynthetic process"/>
    <property type="evidence" value="ECO:0007669"/>
    <property type="project" value="TreeGrafter"/>
</dbReference>
<dbReference type="GO" id="GO:0043332">
    <property type="term" value="C:mating projection tip"/>
    <property type="evidence" value="ECO:0007669"/>
    <property type="project" value="TreeGrafter"/>
</dbReference>
<dbReference type="AlphaFoldDB" id="A0AAN7WLR1"/>
<dbReference type="Pfam" id="PF09346">
    <property type="entry name" value="SMI1_KNR4"/>
    <property type="match status" value="1"/>
</dbReference>
<accession>A0AAN7WLR1</accession>
<organism evidence="4 5">
    <name type="scientific">Arxiozyma heterogenica</name>
    <dbReference type="NCBI Taxonomy" id="278026"/>
    <lineage>
        <taxon>Eukaryota</taxon>
        <taxon>Fungi</taxon>
        <taxon>Dikarya</taxon>
        <taxon>Ascomycota</taxon>
        <taxon>Saccharomycotina</taxon>
        <taxon>Saccharomycetes</taxon>
        <taxon>Saccharomycetales</taxon>
        <taxon>Saccharomycetaceae</taxon>
        <taxon>Arxiozyma</taxon>
    </lineage>
</organism>
<name>A0AAN7WLR1_9SACH</name>
<dbReference type="PIRSF" id="PIRSF017023">
    <property type="entry name" value="KNR4"/>
    <property type="match status" value="1"/>
</dbReference>
<dbReference type="PANTHER" id="PTHR47432:SF1">
    <property type="entry name" value="CELL WALL ASSEMBLY REGULATOR SMI1"/>
    <property type="match status" value="1"/>
</dbReference>
<protein>
    <recommendedName>
        <fullName evidence="3">Knr4/Smi1-like domain-containing protein</fullName>
    </recommendedName>
</protein>
<dbReference type="EMBL" id="JAWIZZ010000055">
    <property type="protein sequence ID" value="KAK5774222.1"/>
    <property type="molecule type" value="Genomic_DNA"/>
</dbReference>
<feature type="compositionally biased region" description="Basic and acidic residues" evidence="2">
    <location>
        <begin position="490"/>
        <end position="505"/>
    </location>
</feature>
<dbReference type="InterPro" id="IPR009203">
    <property type="entry name" value="Knr4/Smi1"/>
</dbReference>
<dbReference type="InterPro" id="IPR037883">
    <property type="entry name" value="Knr4/Smi1-like_sf"/>
</dbReference>
<comment type="similarity">
    <text evidence="1">Belongs to the KNR4/SMI1 family.</text>
</comment>
<dbReference type="PANTHER" id="PTHR47432">
    <property type="entry name" value="CELL WALL ASSEMBLY REGULATOR SMI1"/>
    <property type="match status" value="1"/>
</dbReference>
<proteinExistence type="inferred from homology"/>
<reference evidence="5" key="1">
    <citation type="submission" date="2023-07" db="EMBL/GenBank/DDBJ databases">
        <title>A draft genome of Kazachstania heterogenica Y-27499.</title>
        <authorList>
            <person name="Donic C."/>
            <person name="Kralova J.S."/>
            <person name="Fidel L."/>
            <person name="Ben-Dor S."/>
            <person name="Jung S."/>
        </authorList>
    </citation>
    <scope>NUCLEOTIDE SEQUENCE [LARGE SCALE GENOMIC DNA]</scope>
    <source>
        <strain evidence="5">Y27499</strain>
    </source>
</reference>
<feature type="region of interest" description="Disordered" evidence="2">
    <location>
        <begin position="458"/>
        <end position="625"/>
    </location>
</feature>
<evidence type="ECO:0000313" key="4">
    <source>
        <dbReference type="EMBL" id="KAK5774222.1"/>
    </source>
</evidence>
<keyword evidence="5" id="KW-1185">Reference proteome</keyword>
<dbReference type="Proteomes" id="UP001306508">
    <property type="component" value="Unassembled WGS sequence"/>
</dbReference>